<dbReference type="SUPFAM" id="SSF81321">
    <property type="entry name" value="Family A G protein-coupled receptor-like"/>
    <property type="match status" value="1"/>
</dbReference>
<sequence>MYRTSSMNLSEPSLANASSTLSWYFYAETGILGLGSLVGIIGNALVIKTACRVETKFARQIMTLFFTLAISDGIISGVKIPLLISLKFKTPRDVLLTLRYIFFGLNAISQITLWKHFFVGFQRFMIMYSFPYYRKYFTFSTTVAIVVSLWLVLWMLNIVLPVLAGLDVTFTNIYFRHYFDRSTLEIALYEIITLGIISILPVCCTVFCHIWIVFKIVKSGLTHLENIEDSATFIRINITSVLRTILLLVCVSPFLITKIIDPIHKSVSITGFLWTEYFFCAHSVLSPFLTLCDSDFKDSSSFKKSTQNRLRSAGSLRRSRKFAASIITSGDMKTVKHTE</sequence>
<evidence type="ECO:0000256" key="1">
    <source>
        <dbReference type="ARBA" id="ARBA00004370"/>
    </source>
</evidence>
<keyword evidence="8" id="KW-1185">Reference proteome</keyword>
<dbReference type="GO" id="GO:0016020">
    <property type="term" value="C:membrane"/>
    <property type="evidence" value="ECO:0007669"/>
    <property type="project" value="UniProtKB-SubCell"/>
</dbReference>
<dbReference type="AlphaFoldDB" id="A0A8W8IYV8"/>
<dbReference type="CDD" id="cd00637">
    <property type="entry name" value="7tm_classA_rhodopsin-like"/>
    <property type="match status" value="1"/>
</dbReference>
<evidence type="ECO:0000313" key="7">
    <source>
        <dbReference type="EnsemblMetazoa" id="G16125.1:cds"/>
    </source>
</evidence>
<evidence type="ECO:0000256" key="2">
    <source>
        <dbReference type="ARBA" id="ARBA00022692"/>
    </source>
</evidence>
<proteinExistence type="predicted"/>
<dbReference type="PROSITE" id="PS50262">
    <property type="entry name" value="G_PROTEIN_RECEP_F1_2"/>
    <property type="match status" value="1"/>
</dbReference>
<accession>A0A8W8IYV8</accession>
<dbReference type="EnsemblMetazoa" id="G16125.1">
    <property type="protein sequence ID" value="G16125.1:cds"/>
    <property type="gene ID" value="G16125"/>
</dbReference>
<organism evidence="7 8">
    <name type="scientific">Magallana gigas</name>
    <name type="common">Pacific oyster</name>
    <name type="synonym">Crassostrea gigas</name>
    <dbReference type="NCBI Taxonomy" id="29159"/>
    <lineage>
        <taxon>Eukaryota</taxon>
        <taxon>Metazoa</taxon>
        <taxon>Spiralia</taxon>
        <taxon>Lophotrochozoa</taxon>
        <taxon>Mollusca</taxon>
        <taxon>Bivalvia</taxon>
        <taxon>Autobranchia</taxon>
        <taxon>Pteriomorphia</taxon>
        <taxon>Ostreida</taxon>
        <taxon>Ostreoidea</taxon>
        <taxon>Ostreidae</taxon>
        <taxon>Magallana</taxon>
    </lineage>
</organism>
<feature type="transmembrane region" description="Helical" evidence="5">
    <location>
        <begin position="100"/>
        <end position="121"/>
    </location>
</feature>
<evidence type="ECO:0000256" key="5">
    <source>
        <dbReference type="SAM" id="Phobius"/>
    </source>
</evidence>
<feature type="transmembrane region" description="Helical" evidence="5">
    <location>
        <begin position="234"/>
        <end position="256"/>
    </location>
</feature>
<evidence type="ECO:0000256" key="4">
    <source>
        <dbReference type="ARBA" id="ARBA00023136"/>
    </source>
</evidence>
<keyword evidence="3 5" id="KW-1133">Transmembrane helix</keyword>
<dbReference type="Proteomes" id="UP000005408">
    <property type="component" value="Unassembled WGS sequence"/>
</dbReference>
<evidence type="ECO:0000259" key="6">
    <source>
        <dbReference type="PROSITE" id="PS50262"/>
    </source>
</evidence>
<feature type="transmembrane region" description="Helical" evidence="5">
    <location>
        <begin position="23"/>
        <end position="45"/>
    </location>
</feature>
<feature type="domain" description="G-protein coupled receptors family 1 profile" evidence="6">
    <location>
        <begin position="42"/>
        <end position="290"/>
    </location>
</feature>
<reference evidence="7" key="1">
    <citation type="submission" date="2022-08" db="UniProtKB">
        <authorList>
            <consortium name="EnsemblMetazoa"/>
        </authorList>
    </citation>
    <scope>IDENTIFICATION</scope>
    <source>
        <strain evidence="7">05x7-T-G4-1.051#20</strain>
    </source>
</reference>
<keyword evidence="4 5" id="KW-0472">Membrane</keyword>
<protein>
    <recommendedName>
        <fullName evidence="6">G-protein coupled receptors family 1 profile domain-containing protein</fullName>
    </recommendedName>
</protein>
<evidence type="ECO:0000256" key="3">
    <source>
        <dbReference type="ARBA" id="ARBA00022989"/>
    </source>
</evidence>
<dbReference type="Gene3D" id="1.20.1070.10">
    <property type="entry name" value="Rhodopsin 7-helix transmembrane proteins"/>
    <property type="match status" value="1"/>
</dbReference>
<keyword evidence="2 5" id="KW-0812">Transmembrane</keyword>
<name>A0A8W8IYV8_MAGGI</name>
<feature type="transmembrane region" description="Helical" evidence="5">
    <location>
        <begin position="57"/>
        <end position="80"/>
    </location>
</feature>
<feature type="transmembrane region" description="Helical" evidence="5">
    <location>
        <begin position="187"/>
        <end position="214"/>
    </location>
</feature>
<comment type="subcellular location">
    <subcellularLocation>
        <location evidence="1">Membrane</location>
    </subcellularLocation>
</comment>
<dbReference type="InterPro" id="IPR017452">
    <property type="entry name" value="GPCR_Rhodpsn_7TM"/>
</dbReference>
<evidence type="ECO:0000313" key="8">
    <source>
        <dbReference type="Proteomes" id="UP000005408"/>
    </source>
</evidence>